<comment type="similarity">
    <text evidence="3">Belongs to the glycosyl hydrolase 16 family.</text>
</comment>
<dbReference type="PROSITE" id="PS00330">
    <property type="entry name" value="HEMOLYSIN_CALCIUM"/>
    <property type="match status" value="1"/>
</dbReference>
<sequence>MSAPTGYALVYADEFSTLSVSASRTADANWYSGQAWGGSFGSARFVPASAVNAPFSIVEQGGETALRIHMTRDANGQLQSGLISDTFPDGSSRAVRDGDPYGYYEARLWLPTGKGVWSALWSIESERLSATRDRVVEVDVMENYGTAMPTQYSSVVHDWDWAGTTLEGHTSDYARANPGADIVSTGWHTYGVEITPERMTFYFDDQAYWSWATPEALDTDPIWMINLAAGGGWPIDPGLNDASLYVDYFRAYEARPVSTPPVGPTLQGTSRDDTHLVTDSHTRIVESADGGYDTVRSTVSYALPDHIEKIALLGRSDLSATGNGLANEIYGNDGANVLSGLGGDDRIFGGAGNDMLVGGAGDDRLAGQDGDDVLIGGAGADRLYGDAGADRFVFQNVTDSPVGARDTIAGFSAVQGDLIDLSQIDANMLLPGDQSFTFIGSGAFSAAGQLRFEKGVLSGNVDGNLSPDFAINVLDVKHLTADMLIL</sequence>
<dbReference type="PANTHER" id="PTHR10963:SF55">
    <property type="entry name" value="GLYCOSIDE HYDROLASE FAMILY 16 PROTEIN"/>
    <property type="match status" value="1"/>
</dbReference>
<keyword evidence="5" id="KW-0677">Repeat</keyword>
<gene>
    <name evidence="7" type="ORF">MRSR164_01600</name>
</gene>
<dbReference type="Proteomes" id="UP001349262">
    <property type="component" value="Unassembled WGS sequence"/>
</dbReference>
<evidence type="ECO:0000256" key="3">
    <source>
        <dbReference type="ARBA" id="ARBA00006865"/>
    </source>
</evidence>
<evidence type="ECO:0000256" key="5">
    <source>
        <dbReference type="ARBA" id="ARBA00022737"/>
    </source>
</evidence>
<dbReference type="PROSITE" id="PS51762">
    <property type="entry name" value="GH16_2"/>
    <property type="match status" value="1"/>
</dbReference>
<accession>A0ABU7T4U0</accession>
<comment type="cofactor">
    <cofactor evidence="1">
        <name>Ca(2+)</name>
        <dbReference type="ChEBI" id="CHEBI:29108"/>
    </cofactor>
</comment>
<dbReference type="InterPro" id="IPR011049">
    <property type="entry name" value="Serralysin-like_metalloprot_C"/>
</dbReference>
<dbReference type="Pfam" id="PF00353">
    <property type="entry name" value="HemolysinCabind"/>
    <property type="match status" value="1"/>
</dbReference>
<dbReference type="Pfam" id="PF08548">
    <property type="entry name" value="Peptidase_M10_C"/>
    <property type="match status" value="1"/>
</dbReference>
<dbReference type="InterPro" id="IPR013320">
    <property type="entry name" value="ConA-like_dom_sf"/>
</dbReference>
<dbReference type="SUPFAM" id="SSF49899">
    <property type="entry name" value="Concanavalin A-like lectins/glucanases"/>
    <property type="match status" value="1"/>
</dbReference>
<evidence type="ECO:0000256" key="4">
    <source>
        <dbReference type="ARBA" id="ARBA00022525"/>
    </source>
</evidence>
<protein>
    <recommendedName>
        <fullName evidence="6">GH16 domain-containing protein</fullName>
    </recommendedName>
</protein>
<dbReference type="InterPro" id="IPR018511">
    <property type="entry name" value="Hemolysin-typ_Ca-bd_CS"/>
</dbReference>
<dbReference type="InterPro" id="IPR000757">
    <property type="entry name" value="Beta-glucanase-like"/>
</dbReference>
<dbReference type="SUPFAM" id="SSF51120">
    <property type="entry name" value="beta-Roll"/>
    <property type="match status" value="1"/>
</dbReference>
<dbReference type="Gene3D" id="2.60.120.200">
    <property type="match status" value="1"/>
</dbReference>
<reference evidence="7 8" key="1">
    <citation type="journal article" date="2012" name="Genet. Mol. Biol.">
        <title>Analysis of 16S rRNA and mxaF genes revealing insights into Methylobacterium niche-specific plant association.</title>
        <authorList>
            <person name="Dourado M.N."/>
            <person name="Andreote F.D."/>
            <person name="Dini-Andreote F."/>
            <person name="Conti R."/>
            <person name="Araujo J.M."/>
            <person name="Araujo W.L."/>
        </authorList>
    </citation>
    <scope>NUCLEOTIDE SEQUENCE [LARGE SCALE GENOMIC DNA]</scope>
    <source>
        <strain evidence="7 8">SR1.6/4</strain>
    </source>
</reference>
<dbReference type="Pfam" id="PF00722">
    <property type="entry name" value="Glyco_hydro_16"/>
    <property type="match status" value="1"/>
</dbReference>
<dbReference type="PRINTS" id="PR00313">
    <property type="entry name" value="CABNDNGRPT"/>
</dbReference>
<evidence type="ECO:0000313" key="7">
    <source>
        <dbReference type="EMBL" id="MEE7455556.1"/>
    </source>
</evidence>
<name>A0ABU7T4U0_9HYPH</name>
<comment type="subcellular location">
    <subcellularLocation>
        <location evidence="2">Secreted</location>
    </subcellularLocation>
</comment>
<comment type="caution">
    <text evidence="7">The sequence shown here is derived from an EMBL/GenBank/DDBJ whole genome shotgun (WGS) entry which is preliminary data.</text>
</comment>
<dbReference type="InterPro" id="IPR013858">
    <property type="entry name" value="Peptidase_M10B_C"/>
</dbReference>
<keyword evidence="8" id="KW-1185">Reference proteome</keyword>
<evidence type="ECO:0000313" key="8">
    <source>
        <dbReference type="Proteomes" id="UP001349262"/>
    </source>
</evidence>
<dbReference type="InterPro" id="IPR050546">
    <property type="entry name" value="Glycosyl_Hydrlase_16"/>
</dbReference>
<keyword evidence="4" id="KW-0964">Secreted</keyword>
<evidence type="ECO:0000256" key="2">
    <source>
        <dbReference type="ARBA" id="ARBA00004613"/>
    </source>
</evidence>
<organism evidence="7 8">
    <name type="scientific">Methylobacterium radiotolerans</name>
    <dbReference type="NCBI Taxonomy" id="31998"/>
    <lineage>
        <taxon>Bacteria</taxon>
        <taxon>Pseudomonadati</taxon>
        <taxon>Pseudomonadota</taxon>
        <taxon>Alphaproteobacteria</taxon>
        <taxon>Hyphomicrobiales</taxon>
        <taxon>Methylobacteriaceae</taxon>
        <taxon>Methylobacterium</taxon>
    </lineage>
</organism>
<dbReference type="EMBL" id="MLBY01000002">
    <property type="protein sequence ID" value="MEE7455556.1"/>
    <property type="molecule type" value="Genomic_DNA"/>
</dbReference>
<evidence type="ECO:0000259" key="6">
    <source>
        <dbReference type="PROSITE" id="PS51762"/>
    </source>
</evidence>
<proteinExistence type="inferred from homology"/>
<dbReference type="PANTHER" id="PTHR10963">
    <property type="entry name" value="GLYCOSYL HYDROLASE-RELATED"/>
    <property type="match status" value="1"/>
</dbReference>
<dbReference type="Gene3D" id="2.150.10.10">
    <property type="entry name" value="Serralysin-like metalloprotease, C-terminal"/>
    <property type="match status" value="2"/>
</dbReference>
<feature type="domain" description="GH16" evidence="6">
    <location>
        <begin position="1"/>
        <end position="257"/>
    </location>
</feature>
<dbReference type="CDD" id="cd08023">
    <property type="entry name" value="GH16_laminarinase_like"/>
    <property type="match status" value="1"/>
</dbReference>
<evidence type="ECO:0000256" key="1">
    <source>
        <dbReference type="ARBA" id="ARBA00001913"/>
    </source>
</evidence>
<dbReference type="InterPro" id="IPR001343">
    <property type="entry name" value="Hemolysn_Ca-bd"/>
</dbReference>